<feature type="transmembrane region" description="Helical" evidence="1">
    <location>
        <begin position="180"/>
        <end position="205"/>
    </location>
</feature>
<reference evidence="3 4" key="1">
    <citation type="submission" date="2018-05" db="EMBL/GenBank/DDBJ databases">
        <title>Genome comparison of Eubacterium sp.</title>
        <authorList>
            <person name="Feng Y."/>
            <person name="Sanchez-Andrea I."/>
            <person name="Stams A.J.M."/>
            <person name="De Vos W.M."/>
        </authorList>
    </citation>
    <scope>NUCLEOTIDE SEQUENCE [LARGE SCALE GENOMIC DNA]</scope>
    <source>
        <strain evidence="3 4">YI</strain>
    </source>
</reference>
<dbReference type="CDD" id="cd08579">
    <property type="entry name" value="GDPD_memb_like"/>
    <property type="match status" value="1"/>
</dbReference>
<dbReference type="Gene3D" id="3.20.20.190">
    <property type="entry name" value="Phosphatidylinositol (PI) phosphodiesterase"/>
    <property type="match status" value="1"/>
</dbReference>
<evidence type="ECO:0000313" key="3">
    <source>
        <dbReference type="EMBL" id="QCT71851.1"/>
    </source>
</evidence>
<keyword evidence="1" id="KW-1133">Transmembrane helix</keyword>
<dbReference type="InterPro" id="IPR030395">
    <property type="entry name" value="GP_PDE_dom"/>
</dbReference>
<dbReference type="InterPro" id="IPR018476">
    <property type="entry name" value="GlyceroP-diester-Pdiesterase_M"/>
</dbReference>
<dbReference type="PANTHER" id="PTHR46211">
    <property type="entry name" value="GLYCEROPHOSPHORYL DIESTER PHOSPHODIESTERASE"/>
    <property type="match status" value="1"/>
</dbReference>
<dbReference type="SUPFAM" id="SSF51695">
    <property type="entry name" value="PLC-like phosphodiesterases"/>
    <property type="match status" value="1"/>
</dbReference>
<protein>
    <recommendedName>
        <fullName evidence="2">GP-PDE domain-containing protein</fullName>
    </recommendedName>
</protein>
<dbReference type="InterPro" id="IPR017946">
    <property type="entry name" value="PLC-like_Pdiesterase_TIM-brl"/>
</dbReference>
<dbReference type="Pfam" id="PF03009">
    <property type="entry name" value="GDPD"/>
    <property type="match status" value="1"/>
</dbReference>
<dbReference type="GO" id="GO:0008081">
    <property type="term" value="F:phosphoric diester hydrolase activity"/>
    <property type="evidence" value="ECO:0007669"/>
    <property type="project" value="InterPro"/>
</dbReference>
<dbReference type="GO" id="GO:0006629">
    <property type="term" value="P:lipid metabolic process"/>
    <property type="evidence" value="ECO:0007669"/>
    <property type="project" value="InterPro"/>
</dbReference>
<dbReference type="AlphaFoldDB" id="A0A4P9CAJ3"/>
<proteinExistence type="predicted"/>
<feature type="transmembrane region" description="Helical" evidence="1">
    <location>
        <begin position="21"/>
        <end position="54"/>
    </location>
</feature>
<name>A0A4P9CAJ3_EUBML</name>
<feature type="transmembrane region" description="Helical" evidence="1">
    <location>
        <begin position="232"/>
        <end position="262"/>
    </location>
</feature>
<dbReference type="PANTHER" id="PTHR46211:SF8">
    <property type="entry name" value="PHOSPHODIESTERASE"/>
    <property type="match status" value="1"/>
</dbReference>
<feature type="transmembrane region" description="Helical" evidence="1">
    <location>
        <begin position="137"/>
        <end position="160"/>
    </location>
</feature>
<sequence length="626" mass="70439">MGADFMKKQKIQYKRFSRETFGLFRFNFWPLVIFEILYSFCGSTIIFPVTGFILKHSLSAAGLFYITGSNISELLRHPALWIVGLALLLILAFYTLIEFTTLAVCFHESLAGRKVQIIPLMRSGFKRALAIFKPKNFLMILFLILIIPFMNMMVTSNFIGELTIPGFISDYIADSPLLSVIFMALVAFLAVLVIRWLFVFNIFILKDSSFKTARHQSAKLIKGRFFHTLWRFFLWNLFLAFISLLAALVFLLTCIIPAALIIEYIQGMSDPSFWFTLLISLVSIIFLLGSSILDAVVTPLNFAFISKLYEAYSKADNAVPEDILLVENNLSLAPQKKHLVIAACVLLVISIGIKSAQIILAFDGDTADILLSGPQITGHRGNSTEAPENTRAALEAAIANNADYVEIDIAETKDGVLVVSHDNNIKRISGQDIDIWNSNYDDIKDIDIGSWFSPEFSGERLMTLDEAIETCRGKVKMNIELKPTSHDHEFVEKAVEVIQKQNFKDECILASLDYATIERVKQIDPSIRTAYISAIAYGDIDTLPVDAFSIEATFVNKTLVNAVHRQNKDIYVWTVDNEELIDNMIDLNVDNIITDDVPLAKELVKENGINSQDILRKTLEQIVFGM</sequence>
<gene>
    <name evidence="3" type="ORF">CPZ25_011095</name>
</gene>
<dbReference type="Proteomes" id="UP000218387">
    <property type="component" value="Chromosome"/>
</dbReference>
<dbReference type="Pfam" id="PF10110">
    <property type="entry name" value="GPDPase_memb"/>
    <property type="match status" value="1"/>
</dbReference>
<feature type="transmembrane region" description="Helical" evidence="1">
    <location>
        <begin position="339"/>
        <end position="362"/>
    </location>
</feature>
<evidence type="ECO:0000256" key="1">
    <source>
        <dbReference type="SAM" id="Phobius"/>
    </source>
</evidence>
<keyword evidence="1" id="KW-0472">Membrane</keyword>
<keyword evidence="4" id="KW-1185">Reference proteome</keyword>
<accession>A0A4P9CAJ3</accession>
<organism evidence="3 4">
    <name type="scientific">Eubacterium maltosivorans</name>
    <dbReference type="NCBI Taxonomy" id="2041044"/>
    <lineage>
        <taxon>Bacteria</taxon>
        <taxon>Bacillati</taxon>
        <taxon>Bacillota</taxon>
        <taxon>Clostridia</taxon>
        <taxon>Eubacteriales</taxon>
        <taxon>Eubacteriaceae</taxon>
        <taxon>Eubacterium</taxon>
    </lineage>
</organism>
<keyword evidence="1" id="KW-0812">Transmembrane</keyword>
<dbReference type="KEGG" id="emt:CPZ25_011095"/>
<feature type="domain" description="GP-PDE" evidence="2">
    <location>
        <begin position="374"/>
        <end position="604"/>
    </location>
</feature>
<feature type="transmembrane region" description="Helical" evidence="1">
    <location>
        <begin position="79"/>
        <end position="106"/>
    </location>
</feature>
<feature type="transmembrane region" description="Helical" evidence="1">
    <location>
        <begin position="274"/>
        <end position="297"/>
    </location>
</feature>
<dbReference type="PROSITE" id="PS51704">
    <property type="entry name" value="GP_PDE"/>
    <property type="match status" value="1"/>
</dbReference>
<evidence type="ECO:0000313" key="4">
    <source>
        <dbReference type="Proteomes" id="UP000218387"/>
    </source>
</evidence>
<evidence type="ECO:0000259" key="2">
    <source>
        <dbReference type="PROSITE" id="PS51704"/>
    </source>
</evidence>
<dbReference type="EMBL" id="CP029487">
    <property type="protein sequence ID" value="QCT71851.1"/>
    <property type="molecule type" value="Genomic_DNA"/>
</dbReference>